<protein>
    <recommendedName>
        <fullName evidence="3">VWFA domain-containing protein</fullName>
    </recommendedName>
</protein>
<gene>
    <name evidence="2" type="ORF">CARN3_0053</name>
</gene>
<dbReference type="AlphaFoldDB" id="E6Q005"/>
<dbReference type="InterPro" id="IPR017802">
    <property type="entry name" value="VWFA-rel_acidobac-type"/>
</dbReference>
<accession>E6Q005</accession>
<sequence length="1020" mass="109620">MVSAVFAHSASRRVTADELQRMVADAVRSHLSDDLLSQKLNGVKLADTLDTVTWQALTAESPGDKTSEALRALYASGAFLEPSAAEIPVLPAPDLSAQRAIMARVIQYVLRTIPALPNLLAVRDTAHYTDTGVGFDAGNAEMRGGLLLLGEDRTPVSIRDGVETDAPVGNRKLVSGSNSTQAKKQNYQESRDLISWGEFGPVLTTVLTDAAHGKLGWARWQSFEGRRLAVFQFSVARSVSHYSIHYCCDVAYQPSLDGLHQAIKNVPSVLQAGYHGFLMIDPETGVIRRITLQADIQPEDSLRNGSMMIEWGPVTIGSSESYCPIHSVTLSTTQDRYEVRGSIQTVTRTRINETEFEQYHRFGSQAKLITDIAAESAPAMPADGEQNNAALPPAAVGSTVAPTVAPAMASTMAPTVAPASPVAAANAPAQPAIPAASAEIDSELNPEIKVSAVDTLPGVNGTSEASGQDAVFTLRTQTQRVDVNLVAYDKHDHPVTDLRRDEVEIYDNGKREQLDSFQASTASSAAQSSSADPGVFSNATPSSASSPSDTMILLLDESHLPFDQMNRAREQVMRYLKSARPGTVYALYALDEHGFRVIQDVTRNQDVVLAKLAAWQPSAAATAQAQALERRDRQQFDTVHNAVDLNNVNGNYTQIADFVETTDPELRSMGDNPQRQLLEGMMALARHFAPVDGHKSLALISGDSALSDWEDRAVGIEKSSRNVEAALMHAREALNNAHIALYVVDASANLGGAIDANIEFRNVELSQGSTDNNGPAGATSGRNLTPGRVTAQMESDLHGIDDPVRQLAEATGGRAIRRGVDLEKTLDSIQADEQALYELSFAPATQPDNTVHTIVVKVTDRKGLKLHYRTSYLDAVPKVATARERLQQAVWSPQDASAIGITAQAAMDSDGATIRLRIALNTLSLEEQTSGPSAGRWTDQLFIFVAERNDGTRQAQISGDTLAMNLLPATYQSGMPAGIPYKRVLALPARLGSVRIVVVDRNSGRVGSVTVPAAAFQAKS</sequence>
<reference evidence="2" key="1">
    <citation type="submission" date="2009-10" db="EMBL/GenBank/DDBJ databases">
        <title>Diversity of trophic interactions inside an arsenic-rich microbial ecosystem.</title>
        <authorList>
            <person name="Bertin P.N."/>
            <person name="Heinrich-Salmeron A."/>
            <person name="Pelletier E."/>
            <person name="Goulhen-Chollet F."/>
            <person name="Arsene-Ploetze F."/>
            <person name="Gallien S."/>
            <person name="Calteau A."/>
            <person name="Vallenet D."/>
            <person name="Casiot C."/>
            <person name="Chane-Woon-Ming B."/>
            <person name="Giloteaux L."/>
            <person name="Barakat M."/>
            <person name="Bonnefoy V."/>
            <person name="Bruneel O."/>
            <person name="Chandler M."/>
            <person name="Cleiss J."/>
            <person name="Duran R."/>
            <person name="Elbaz-Poulichet F."/>
            <person name="Fonknechten N."/>
            <person name="Lauga B."/>
            <person name="Mornico D."/>
            <person name="Ortet P."/>
            <person name="Schaeffer C."/>
            <person name="Siguier P."/>
            <person name="Alexander Thil Smith A."/>
            <person name="Van Dorsselaer A."/>
            <person name="Weissenbach J."/>
            <person name="Medigue C."/>
            <person name="Le Paslier D."/>
        </authorList>
    </citation>
    <scope>NUCLEOTIDE SEQUENCE</scope>
</reference>
<feature type="region of interest" description="Disordered" evidence="1">
    <location>
        <begin position="517"/>
        <end position="548"/>
    </location>
</feature>
<proteinExistence type="predicted"/>
<evidence type="ECO:0008006" key="3">
    <source>
        <dbReference type="Google" id="ProtNLM"/>
    </source>
</evidence>
<feature type="region of interest" description="Disordered" evidence="1">
    <location>
        <begin position="766"/>
        <end position="786"/>
    </location>
</feature>
<comment type="caution">
    <text evidence="2">The sequence shown here is derived from an EMBL/GenBank/DDBJ whole genome shotgun (WGS) entry which is preliminary data.</text>
</comment>
<evidence type="ECO:0000313" key="2">
    <source>
        <dbReference type="EMBL" id="CBI00514.1"/>
    </source>
</evidence>
<dbReference type="EMBL" id="CABN01000146">
    <property type="protein sequence ID" value="CBI00514.1"/>
    <property type="molecule type" value="Genomic_DNA"/>
</dbReference>
<organism evidence="2">
    <name type="scientific">mine drainage metagenome</name>
    <dbReference type="NCBI Taxonomy" id="410659"/>
    <lineage>
        <taxon>unclassified sequences</taxon>
        <taxon>metagenomes</taxon>
        <taxon>ecological metagenomes</taxon>
    </lineage>
</organism>
<dbReference type="NCBIfam" id="TIGR03436">
    <property type="entry name" value="acidobact_VWFA"/>
    <property type="match status" value="1"/>
</dbReference>
<evidence type="ECO:0000256" key="1">
    <source>
        <dbReference type="SAM" id="MobiDB-lite"/>
    </source>
</evidence>
<name>E6Q005_9ZZZZ</name>